<keyword evidence="5" id="KW-1185">Reference proteome</keyword>
<feature type="domain" description="EamA" evidence="3">
    <location>
        <begin position="166"/>
        <end position="299"/>
    </location>
</feature>
<dbReference type="InterPro" id="IPR000620">
    <property type="entry name" value="EamA_dom"/>
</dbReference>
<feature type="transmembrane region" description="Helical" evidence="2">
    <location>
        <begin position="225"/>
        <end position="248"/>
    </location>
</feature>
<organism evidence="4 5">
    <name type="scientific">Saccharomonospora xinjiangensis XJ-54</name>
    <dbReference type="NCBI Taxonomy" id="882086"/>
    <lineage>
        <taxon>Bacteria</taxon>
        <taxon>Bacillati</taxon>
        <taxon>Actinomycetota</taxon>
        <taxon>Actinomycetes</taxon>
        <taxon>Pseudonocardiales</taxon>
        <taxon>Pseudonocardiaceae</taxon>
        <taxon>Saccharomonospora</taxon>
    </lineage>
</organism>
<reference evidence="4 5" key="1">
    <citation type="submission" date="2012-01" db="EMBL/GenBank/DDBJ databases">
        <title>Improved High-Quality Draft sequence of Saccharomonospora xinjiangensis XJ-54.</title>
        <authorList>
            <consortium name="US DOE Joint Genome Institute"/>
            <person name="Lucas S."/>
            <person name="Han J."/>
            <person name="Lapidus A."/>
            <person name="Cheng J.-F."/>
            <person name="Goodwin L."/>
            <person name="Pitluck S."/>
            <person name="Peters L."/>
            <person name="Mikhailova N."/>
            <person name="Teshima H."/>
            <person name="Detter J.C."/>
            <person name="Han C."/>
            <person name="Tapia R."/>
            <person name="Land M."/>
            <person name="Hauser L."/>
            <person name="Kyrpides N."/>
            <person name="Ivanova N."/>
            <person name="Pagani I."/>
            <person name="Brambilla E.-M."/>
            <person name="Klenk H.-P."/>
            <person name="Woyke T."/>
        </authorList>
    </citation>
    <scope>NUCLEOTIDE SEQUENCE [LARGE SCALE GENOMIC DNA]</scope>
    <source>
        <strain evidence="4 5">XJ-54</strain>
    </source>
</reference>
<protein>
    <submittedName>
        <fullName evidence="4">DMT(Drug/metabolite transporter) superfamily permease</fullName>
    </submittedName>
</protein>
<evidence type="ECO:0000256" key="1">
    <source>
        <dbReference type="ARBA" id="ARBA00007362"/>
    </source>
</evidence>
<feature type="transmembrane region" description="Helical" evidence="2">
    <location>
        <begin position="283"/>
        <end position="301"/>
    </location>
</feature>
<gene>
    <name evidence="4" type="ORF">SacxiDRAFT_0277</name>
</gene>
<feature type="domain" description="EamA" evidence="3">
    <location>
        <begin position="20"/>
        <end position="156"/>
    </location>
</feature>
<evidence type="ECO:0000256" key="2">
    <source>
        <dbReference type="SAM" id="Phobius"/>
    </source>
</evidence>
<dbReference type="Proteomes" id="UP000004691">
    <property type="component" value="Unassembled WGS sequence"/>
</dbReference>
<dbReference type="PANTHER" id="PTHR12715">
    <property type="entry name" value="TRANSPORTER, DRUG/METABOLITE EXPORTER FAMILY"/>
    <property type="match status" value="1"/>
</dbReference>
<feature type="transmembrane region" description="Helical" evidence="2">
    <location>
        <begin position="260"/>
        <end position="277"/>
    </location>
</feature>
<evidence type="ECO:0000313" key="5">
    <source>
        <dbReference type="Proteomes" id="UP000004691"/>
    </source>
</evidence>
<sequence>MTVVTQLLSRSRTPRSDTTKAALAAVVTMVLWSSAFVAIRAIGDVLSPAPLALLRLVVAAATLTVLIGVSSRRLPPLPRDRTSWLLVIAYGVLWLCCYTVALNAAELHLDAGTAALLVNIAPILITFGAGLVLGEGFPRPLIVGGAVGLSGIVIIGLGTETEGDWIGVALCLLAAVLYAGGVLIQKTAMRHVDATAITWLGCLIGAAALLPWTPQLVTEVAAAPASAVLGAVYLGMFPTAIGFSTWAYALKRTDAGKLSVSTYAVPAISVVLSWALLHEVPTVYGLVGGAVCLAGVALSRYRPRAAKAGKSGPTTAEPAP</sequence>
<dbReference type="SUPFAM" id="SSF103481">
    <property type="entry name" value="Multidrug resistance efflux transporter EmrE"/>
    <property type="match status" value="2"/>
</dbReference>
<dbReference type="PANTHER" id="PTHR12715:SF4">
    <property type="entry name" value="EAMA DOMAIN-CONTAINING PROTEIN"/>
    <property type="match status" value="1"/>
</dbReference>
<accession>I0UXF5</accession>
<dbReference type="GO" id="GO:0016020">
    <property type="term" value="C:membrane"/>
    <property type="evidence" value="ECO:0007669"/>
    <property type="project" value="InterPro"/>
</dbReference>
<feature type="transmembrane region" description="Helical" evidence="2">
    <location>
        <begin position="141"/>
        <end position="159"/>
    </location>
</feature>
<dbReference type="HOGENOM" id="CLU_033863_4_1_11"/>
<feature type="transmembrane region" description="Helical" evidence="2">
    <location>
        <begin position="113"/>
        <end position="134"/>
    </location>
</feature>
<name>I0UXF5_9PSEU</name>
<dbReference type="RefSeq" id="WP_006236656.1">
    <property type="nucleotide sequence ID" value="NZ_JH636049.1"/>
</dbReference>
<feature type="transmembrane region" description="Helical" evidence="2">
    <location>
        <begin position="196"/>
        <end position="213"/>
    </location>
</feature>
<keyword evidence="2" id="KW-1133">Transmembrane helix</keyword>
<dbReference type="OrthoDB" id="3744378at2"/>
<dbReference type="eggNOG" id="COG0697">
    <property type="taxonomic scope" value="Bacteria"/>
</dbReference>
<dbReference type="InterPro" id="IPR037185">
    <property type="entry name" value="EmrE-like"/>
</dbReference>
<evidence type="ECO:0000313" key="4">
    <source>
        <dbReference type="EMBL" id="EID52558.1"/>
    </source>
</evidence>
<feature type="transmembrane region" description="Helical" evidence="2">
    <location>
        <begin position="82"/>
        <end position="101"/>
    </location>
</feature>
<dbReference type="STRING" id="882086.SacxiDRAFT_0277"/>
<dbReference type="InterPro" id="IPR052756">
    <property type="entry name" value="Alkyne_AA_exporter"/>
</dbReference>
<feature type="transmembrane region" description="Helical" evidence="2">
    <location>
        <begin position="21"/>
        <end position="43"/>
    </location>
</feature>
<dbReference type="Pfam" id="PF00892">
    <property type="entry name" value="EamA"/>
    <property type="match status" value="2"/>
</dbReference>
<comment type="similarity">
    <text evidence="1">Belongs to the EamA transporter family.</text>
</comment>
<keyword evidence="2" id="KW-0812">Transmembrane</keyword>
<dbReference type="AlphaFoldDB" id="I0UXF5"/>
<feature type="transmembrane region" description="Helical" evidence="2">
    <location>
        <begin position="165"/>
        <end position="184"/>
    </location>
</feature>
<evidence type="ECO:0000259" key="3">
    <source>
        <dbReference type="Pfam" id="PF00892"/>
    </source>
</evidence>
<dbReference type="EMBL" id="JH636049">
    <property type="protein sequence ID" value="EID52558.1"/>
    <property type="molecule type" value="Genomic_DNA"/>
</dbReference>
<proteinExistence type="inferred from homology"/>
<keyword evidence="2" id="KW-0472">Membrane</keyword>
<feature type="transmembrane region" description="Helical" evidence="2">
    <location>
        <begin position="49"/>
        <end position="70"/>
    </location>
</feature>